<reference evidence="1" key="1">
    <citation type="journal article" date="2021" name="Proc. Natl. Acad. Sci. U.S.A.">
        <title>A Catalog of Tens of Thousands of Viruses from Human Metagenomes Reveals Hidden Associations with Chronic Diseases.</title>
        <authorList>
            <person name="Tisza M.J."/>
            <person name="Buck C.B."/>
        </authorList>
    </citation>
    <scope>NUCLEOTIDE SEQUENCE</scope>
    <source>
        <strain evidence="1">Cte242</strain>
    </source>
</reference>
<name>A0A8S5U2K4_9CAUD</name>
<dbReference type="EMBL" id="BK015989">
    <property type="protein sequence ID" value="DAF88653.1"/>
    <property type="molecule type" value="Genomic_DNA"/>
</dbReference>
<organism evidence="1">
    <name type="scientific">Podoviridae sp. cte242</name>
    <dbReference type="NCBI Taxonomy" id="2825264"/>
    <lineage>
        <taxon>Viruses</taxon>
        <taxon>Duplodnaviria</taxon>
        <taxon>Heunggongvirae</taxon>
        <taxon>Uroviricota</taxon>
        <taxon>Caudoviricetes</taxon>
    </lineage>
</organism>
<evidence type="ECO:0000313" key="1">
    <source>
        <dbReference type="EMBL" id="DAF88653.1"/>
    </source>
</evidence>
<proteinExistence type="predicted"/>
<sequence>MNTKEMEMIAEYGIEAFTFGKVVETCLDNANGDEWLFVLFWQGCFSELEFDEEKGRDDGYHAWQNGLHAEFLEDFVGNYDRSDYDVSNPWFWWQLRACGHKYGWH</sequence>
<accession>A0A8S5U2K4</accession>
<protein>
    <submittedName>
        <fullName evidence="1">Uncharacterized protein</fullName>
    </submittedName>
</protein>